<dbReference type="EMBL" id="GBRH01185013">
    <property type="protein sequence ID" value="JAE12883.1"/>
    <property type="molecule type" value="Transcribed_RNA"/>
</dbReference>
<reference evidence="3" key="1">
    <citation type="submission" date="2014-09" db="EMBL/GenBank/DDBJ databases">
        <authorList>
            <person name="Magalhaes I.L.F."/>
            <person name="Oliveira U."/>
            <person name="Santos F.R."/>
            <person name="Vidigal T.H.D.A."/>
            <person name="Brescovit A.D."/>
            <person name="Santos A.J."/>
        </authorList>
    </citation>
    <scope>NUCLEOTIDE SEQUENCE</scope>
    <source>
        <tissue evidence="3">Shoot tissue taken approximately 20 cm above the soil surface</tissue>
    </source>
</reference>
<evidence type="ECO:0000256" key="2">
    <source>
        <dbReference type="SAM" id="Phobius"/>
    </source>
</evidence>
<organism evidence="3">
    <name type="scientific">Arundo donax</name>
    <name type="common">Giant reed</name>
    <name type="synonym">Donax arundinaceus</name>
    <dbReference type="NCBI Taxonomy" id="35708"/>
    <lineage>
        <taxon>Eukaryota</taxon>
        <taxon>Viridiplantae</taxon>
        <taxon>Streptophyta</taxon>
        <taxon>Embryophyta</taxon>
        <taxon>Tracheophyta</taxon>
        <taxon>Spermatophyta</taxon>
        <taxon>Magnoliopsida</taxon>
        <taxon>Liliopsida</taxon>
        <taxon>Poales</taxon>
        <taxon>Poaceae</taxon>
        <taxon>PACMAD clade</taxon>
        <taxon>Arundinoideae</taxon>
        <taxon>Arundineae</taxon>
        <taxon>Arundo</taxon>
    </lineage>
</organism>
<accession>A0A0A9FX04</accession>
<keyword evidence="2" id="KW-1133">Transmembrane helix</keyword>
<protein>
    <submittedName>
        <fullName evidence="3">Uncharacterized protein</fullName>
    </submittedName>
</protein>
<feature type="region of interest" description="Disordered" evidence="1">
    <location>
        <begin position="33"/>
        <end position="87"/>
    </location>
</feature>
<evidence type="ECO:0000313" key="3">
    <source>
        <dbReference type="EMBL" id="JAE12883.1"/>
    </source>
</evidence>
<keyword evidence="2" id="KW-0472">Membrane</keyword>
<keyword evidence="2" id="KW-0812">Transmembrane</keyword>
<name>A0A0A9FX04_ARUDO</name>
<feature type="compositionally biased region" description="Polar residues" evidence="1">
    <location>
        <begin position="49"/>
        <end position="62"/>
    </location>
</feature>
<reference evidence="3" key="2">
    <citation type="journal article" date="2015" name="Data Brief">
        <title>Shoot transcriptome of the giant reed, Arundo donax.</title>
        <authorList>
            <person name="Barrero R.A."/>
            <person name="Guerrero F.D."/>
            <person name="Moolhuijzen P."/>
            <person name="Goolsby J.A."/>
            <person name="Tidwell J."/>
            <person name="Bellgard S.E."/>
            <person name="Bellgard M.I."/>
        </authorList>
    </citation>
    <scope>NUCLEOTIDE SEQUENCE</scope>
    <source>
        <tissue evidence="3">Shoot tissue taken approximately 20 cm above the soil surface</tissue>
    </source>
</reference>
<feature type="compositionally biased region" description="Low complexity" evidence="1">
    <location>
        <begin position="70"/>
        <end position="83"/>
    </location>
</feature>
<sequence>MPVVSKVPDLAVPRLAVAAGLAFEGAGAGFFFLGRPSSSSERPQRKMANETTHTETTNMQSPKNHDGPKADAATAPPASAPVARSLGIAGTGDETTLLQKCASLPAPKCPSLPLLHPAPVDCESHTPISTGCFQPALLPFSAKKEKKLKEKGKKR</sequence>
<dbReference type="AlphaFoldDB" id="A0A0A9FX04"/>
<feature type="transmembrane region" description="Helical" evidence="2">
    <location>
        <begin position="12"/>
        <end position="33"/>
    </location>
</feature>
<proteinExistence type="predicted"/>
<evidence type="ECO:0000256" key="1">
    <source>
        <dbReference type="SAM" id="MobiDB-lite"/>
    </source>
</evidence>